<dbReference type="Proteomes" id="UP001176806">
    <property type="component" value="Unassembled WGS sequence"/>
</dbReference>
<dbReference type="SMART" id="SM00710">
    <property type="entry name" value="PbH1"/>
    <property type="match status" value="5"/>
</dbReference>
<comment type="caution">
    <text evidence="2">The sequence shown here is derived from an EMBL/GenBank/DDBJ whole genome shotgun (WGS) entry which is preliminary data.</text>
</comment>
<dbReference type="PANTHER" id="PTHR41339">
    <property type="entry name" value="LIPL48"/>
    <property type="match status" value="1"/>
</dbReference>
<evidence type="ECO:0000313" key="2">
    <source>
        <dbReference type="EMBL" id="MDO5974750.1"/>
    </source>
</evidence>
<dbReference type="InterPro" id="IPR006626">
    <property type="entry name" value="PbH1"/>
</dbReference>
<dbReference type="RefSeq" id="WP_303301879.1">
    <property type="nucleotide sequence ID" value="NZ_BAABDA010000050.1"/>
</dbReference>
<evidence type="ECO:0000313" key="3">
    <source>
        <dbReference type="Proteomes" id="UP001176806"/>
    </source>
</evidence>
<dbReference type="EMBL" id="JAUOEL010000003">
    <property type="protein sequence ID" value="MDO5974750.1"/>
    <property type="molecule type" value="Genomic_DNA"/>
</dbReference>
<reference evidence="2" key="1">
    <citation type="submission" date="2023-07" db="EMBL/GenBank/DDBJ databases">
        <title>Two novel species in the genus Flavivirga.</title>
        <authorList>
            <person name="Kwon K."/>
        </authorList>
    </citation>
    <scope>NUCLEOTIDE SEQUENCE</scope>
    <source>
        <strain evidence="2">KACC 14158</strain>
    </source>
</reference>
<organism evidence="2 3">
    <name type="scientific">Flavivirga jejuensis</name>
    <dbReference type="NCBI Taxonomy" id="870487"/>
    <lineage>
        <taxon>Bacteria</taxon>
        <taxon>Pseudomonadati</taxon>
        <taxon>Bacteroidota</taxon>
        <taxon>Flavobacteriia</taxon>
        <taxon>Flavobacteriales</taxon>
        <taxon>Flavobacteriaceae</taxon>
        <taxon>Flavivirga</taxon>
    </lineage>
</organism>
<dbReference type="PANTHER" id="PTHR41339:SF1">
    <property type="entry name" value="SECRETED PROTEIN"/>
    <property type="match status" value="1"/>
</dbReference>
<feature type="signal peptide" evidence="1">
    <location>
        <begin position="1"/>
        <end position="17"/>
    </location>
</feature>
<evidence type="ECO:0000256" key="1">
    <source>
        <dbReference type="SAM" id="SignalP"/>
    </source>
</evidence>
<accession>A0ABT8WNL0</accession>
<gene>
    <name evidence="2" type="ORF">Q4Q40_11195</name>
</gene>
<keyword evidence="1" id="KW-0732">Signal</keyword>
<evidence type="ECO:0008006" key="4">
    <source>
        <dbReference type="Google" id="ProtNLM"/>
    </source>
</evidence>
<sequence>MKNLSLKLFAVVLLAFATINLTGCSSDDPDPIEKSEEEVIENLDSGIMNGTLEEDYTLNASTVYNLTGQFIVTDGVTLNIPAGTKILADDGGTEVYIAVLQGGKININGNATNPVVMSSANGNSGDWGGLTLCGKATTTAGANAEAEVGGFIYGGSEDSDSSGIIRYLQIVGTGAQINTDSQYNGVSFYAVGSGTLVDNLAVINGADDGVEFFGGTVEVSNLYLVNNDDDSIDWTEGWNGSVTNAYISHTIANFSTAFEGDKDNGNPTFTNITAISTVGGTALQFKLTSGGTISGLSLSGYDIDLDMKDGVNPSDNIIFSDGYTPVAMVEDDDETPDVDESAYTFALNTTVVPTVDVSDFDWVDFDISFESSLLQGAVTGEVTLNASINYILNSSYIVQDGGKLTIPAGTKITARDGGTGVYIAVLQGGEIDIQGTSDNPVVIASANAERGDWGGLTICGNATTSAGVDAEAEIGGFIYGGTTDTDNSGSIKYLILKGTGAQINSESQYNGLSLYAVGSGTTIENIAVINGSDDGIEFFGGTVSATNLYLENNDDDSIDWTEGWNGSVTNAYISHTIADFSTVFEGDKDNGNPTFTNITAISTVGGTALQFKKTSGGIITGLHLSGYDVDLDMVDGGALSNVQIEGTDANATLISGETTLYSLNSGKDATVLDISGWTWKDAGL</sequence>
<name>A0ABT8WNL0_9FLAO</name>
<protein>
    <recommendedName>
        <fullName evidence="4">Lipoprotein</fullName>
    </recommendedName>
</protein>
<feature type="chain" id="PRO_5045055255" description="Lipoprotein" evidence="1">
    <location>
        <begin position="18"/>
        <end position="684"/>
    </location>
</feature>
<keyword evidence="3" id="KW-1185">Reference proteome</keyword>
<proteinExistence type="predicted"/>
<dbReference type="InterPro" id="IPR011050">
    <property type="entry name" value="Pectin_lyase_fold/virulence"/>
</dbReference>
<dbReference type="SUPFAM" id="SSF51126">
    <property type="entry name" value="Pectin lyase-like"/>
    <property type="match status" value="2"/>
</dbReference>